<dbReference type="Proteomes" id="UP000887576">
    <property type="component" value="Unplaced"/>
</dbReference>
<evidence type="ECO:0000313" key="2">
    <source>
        <dbReference type="WBParaSite" id="JU765_v2.g18053.t1"/>
    </source>
</evidence>
<reference evidence="2" key="1">
    <citation type="submission" date="2022-11" db="UniProtKB">
        <authorList>
            <consortium name="WormBaseParasite"/>
        </authorList>
    </citation>
    <scope>IDENTIFICATION</scope>
</reference>
<accession>A0AC34QPD4</accession>
<organism evidence="1 2">
    <name type="scientific">Panagrolaimus sp. JU765</name>
    <dbReference type="NCBI Taxonomy" id="591449"/>
    <lineage>
        <taxon>Eukaryota</taxon>
        <taxon>Metazoa</taxon>
        <taxon>Ecdysozoa</taxon>
        <taxon>Nematoda</taxon>
        <taxon>Chromadorea</taxon>
        <taxon>Rhabditida</taxon>
        <taxon>Tylenchina</taxon>
        <taxon>Panagrolaimomorpha</taxon>
        <taxon>Panagrolaimoidea</taxon>
        <taxon>Panagrolaimidae</taxon>
        <taxon>Panagrolaimus</taxon>
    </lineage>
</organism>
<dbReference type="WBParaSite" id="JU765_v2.g18053.t1">
    <property type="protein sequence ID" value="JU765_v2.g18053.t1"/>
    <property type="gene ID" value="JU765_v2.g18053"/>
</dbReference>
<proteinExistence type="predicted"/>
<protein>
    <submittedName>
        <fullName evidence="2">Uncharacterized protein</fullName>
    </submittedName>
</protein>
<name>A0AC34QPD4_9BILA</name>
<sequence>MQCSLINQLSKVVTFTIFVFAVLYQKSLALTCYDNTGKDNEMRLVSNDDWTFCSLIPDAPFNKNTPGKVYGLGAANDDLAPYLLAFENNDANYAVLSVCIFERYDLRTFSPKFQVPENLFRCVCNYDKCNSRTSFEHYLDRLADKSAKKQSKNWKSLPFCLDDCSYCCSCLSFLKHISKRQDFSYVWLFTGKSGILAPRSSLI</sequence>
<evidence type="ECO:0000313" key="1">
    <source>
        <dbReference type="Proteomes" id="UP000887576"/>
    </source>
</evidence>